<keyword evidence="3" id="KW-0413">Isomerase</keyword>
<reference evidence="3 4" key="1">
    <citation type="submission" date="2020-08" db="EMBL/GenBank/DDBJ databases">
        <title>A Genomic Blueprint of the Chicken Gut Microbiome.</title>
        <authorList>
            <person name="Gilroy R."/>
            <person name="Ravi A."/>
            <person name="Getino M."/>
            <person name="Pursley I."/>
            <person name="Horton D.L."/>
            <person name="Alikhan N.-F."/>
            <person name="Baker D."/>
            <person name="Gharbi K."/>
            <person name="Hall N."/>
            <person name="Watson M."/>
            <person name="Adriaenssens E.M."/>
            <person name="Foster-Nyarko E."/>
            <person name="Jarju S."/>
            <person name="Secka A."/>
            <person name="Antonio M."/>
            <person name="Oren A."/>
            <person name="Chaudhuri R."/>
            <person name="La Ragione R.M."/>
            <person name="Hildebrand F."/>
            <person name="Pallen M.J."/>
        </authorList>
    </citation>
    <scope>NUCLEOTIDE SEQUENCE [LARGE SCALE GENOMIC DNA]</scope>
    <source>
        <strain evidence="3 4">Sa3CUA2</strain>
    </source>
</reference>
<dbReference type="Pfam" id="PF07398">
    <property type="entry name" value="MDMPI_C"/>
    <property type="match status" value="1"/>
</dbReference>
<feature type="domain" description="MDMPI C-terminal" evidence="1">
    <location>
        <begin position="150"/>
        <end position="235"/>
    </location>
</feature>
<dbReference type="NCBIfam" id="TIGR03083">
    <property type="entry name" value="maleylpyruvate isomerase family mycothiol-dependent enzyme"/>
    <property type="match status" value="1"/>
</dbReference>
<dbReference type="Pfam" id="PF11716">
    <property type="entry name" value="MDMPI_N"/>
    <property type="match status" value="1"/>
</dbReference>
<dbReference type="RefSeq" id="WP_191781991.1">
    <property type="nucleotide sequence ID" value="NZ_JACSQV010000005.1"/>
</dbReference>
<evidence type="ECO:0000259" key="2">
    <source>
        <dbReference type="Pfam" id="PF11716"/>
    </source>
</evidence>
<evidence type="ECO:0000259" key="1">
    <source>
        <dbReference type="Pfam" id="PF07398"/>
    </source>
</evidence>
<comment type="caution">
    <text evidence="3">The sequence shown here is derived from an EMBL/GenBank/DDBJ whole genome shotgun (WGS) entry which is preliminary data.</text>
</comment>
<dbReference type="SUPFAM" id="SSF109854">
    <property type="entry name" value="DinB/YfiT-like putative metalloenzymes"/>
    <property type="match status" value="1"/>
</dbReference>
<sequence length="245" mass="26497">MKHAVDAPPAAADATVADRATLAALQHRFHATIAEVDPAAAVPWCGRWRVRHLVVHLARIHHWAAGQACRRQETPLGRGPFVLDELYATQAAELRETLAGLDPDAPAWTLDDSRVVRFWHRRQVHETLVHLWDLRTAGGLPLDVPAALWADTVDEVVHVMHPRQVRLGRAAAPPLRVRLVAMDADRTWTVHAADDAPAAPVAEVAGPAASLALLLWGRTTADDPHLVVTGDRSAARATVGGALTP</sequence>
<dbReference type="InterPro" id="IPR010872">
    <property type="entry name" value="MDMPI_C-term_domain"/>
</dbReference>
<dbReference type="Proteomes" id="UP000604241">
    <property type="component" value="Unassembled WGS sequence"/>
</dbReference>
<dbReference type="PANTHER" id="PTHR40758">
    <property type="entry name" value="CONSERVED PROTEIN"/>
    <property type="match status" value="1"/>
</dbReference>
<gene>
    <name evidence="3" type="ORF">H9657_07540</name>
</gene>
<name>A0ABR8QCK5_9CELL</name>
<dbReference type="GO" id="GO:0016853">
    <property type="term" value="F:isomerase activity"/>
    <property type="evidence" value="ECO:0007669"/>
    <property type="project" value="UniProtKB-KW"/>
</dbReference>
<dbReference type="InterPro" id="IPR024344">
    <property type="entry name" value="MDMPI_metal-binding"/>
</dbReference>
<proteinExistence type="predicted"/>
<feature type="domain" description="Mycothiol-dependent maleylpyruvate isomerase metal-binding" evidence="2">
    <location>
        <begin position="28"/>
        <end position="135"/>
    </location>
</feature>
<accession>A0ABR8QCK5</accession>
<dbReference type="InterPro" id="IPR034660">
    <property type="entry name" value="DinB/YfiT-like"/>
</dbReference>
<evidence type="ECO:0000313" key="3">
    <source>
        <dbReference type="EMBL" id="MBD7918130.1"/>
    </source>
</evidence>
<keyword evidence="4" id="KW-1185">Reference proteome</keyword>
<organism evidence="3 4">
    <name type="scientific">Cellulomonas avistercoris</name>
    <dbReference type="NCBI Taxonomy" id="2762242"/>
    <lineage>
        <taxon>Bacteria</taxon>
        <taxon>Bacillati</taxon>
        <taxon>Actinomycetota</taxon>
        <taxon>Actinomycetes</taxon>
        <taxon>Micrococcales</taxon>
        <taxon>Cellulomonadaceae</taxon>
        <taxon>Cellulomonas</taxon>
    </lineage>
</organism>
<dbReference type="InterPro" id="IPR017517">
    <property type="entry name" value="Maleyloyr_isom"/>
</dbReference>
<protein>
    <submittedName>
        <fullName evidence="3">Maleylpyruvate isomerase family mycothiol-dependent enzyme</fullName>
    </submittedName>
</protein>
<evidence type="ECO:0000313" key="4">
    <source>
        <dbReference type="Proteomes" id="UP000604241"/>
    </source>
</evidence>
<dbReference type="PANTHER" id="PTHR40758:SF1">
    <property type="entry name" value="CONSERVED PROTEIN"/>
    <property type="match status" value="1"/>
</dbReference>
<dbReference type="EMBL" id="JACSQV010000005">
    <property type="protein sequence ID" value="MBD7918130.1"/>
    <property type="molecule type" value="Genomic_DNA"/>
</dbReference>